<comment type="caution">
    <text evidence="12">The sequence shown here is derived from an EMBL/GenBank/DDBJ whole genome shotgun (WGS) entry which is preliminary data.</text>
</comment>
<feature type="repeat" description="Solcar" evidence="10">
    <location>
        <begin position="107"/>
        <end position="193"/>
    </location>
</feature>
<evidence type="ECO:0000256" key="5">
    <source>
        <dbReference type="ARBA" id="ARBA00022737"/>
    </source>
</evidence>
<dbReference type="InterPro" id="IPR018108">
    <property type="entry name" value="MCP_transmembrane"/>
</dbReference>
<dbReference type="PANTHER" id="PTHR46356">
    <property type="entry name" value="MITOCHONDRIAL 2-OXODICARBOXYLATE CARRIER"/>
    <property type="match status" value="1"/>
</dbReference>
<evidence type="ECO:0000256" key="3">
    <source>
        <dbReference type="ARBA" id="ARBA00022448"/>
    </source>
</evidence>
<dbReference type="InterPro" id="IPR051752">
    <property type="entry name" value="Mito_2-oxodicarb_carrier"/>
</dbReference>
<evidence type="ECO:0000313" key="13">
    <source>
        <dbReference type="Proteomes" id="UP000683417"/>
    </source>
</evidence>
<dbReference type="GO" id="GO:0006839">
    <property type="term" value="P:mitochondrial transport"/>
    <property type="evidence" value="ECO:0007669"/>
    <property type="project" value="UniProtKB-ARBA"/>
</dbReference>
<evidence type="ECO:0000256" key="8">
    <source>
        <dbReference type="ARBA" id="ARBA00023128"/>
    </source>
</evidence>
<keyword evidence="7" id="KW-1133">Transmembrane helix</keyword>
<evidence type="ECO:0000313" key="12">
    <source>
        <dbReference type="EMBL" id="CAD6506316.1"/>
    </source>
</evidence>
<gene>
    <name evidence="12" type="ORF">BGTH12_LOCUS7674</name>
</gene>
<sequence>MSGEKQLGFSYQFAAGAIAGISELHCRYPLDIVKTRIQLQSSKGTEVDSYNGMADCFKKIVRNEGFNRLYRGIGAPIIMEAPKRATKFAANEFWGAFYRDLTGASKMNQPLSILAGASAGATESIAVVPFDLIKIRMQDRSSIGKYSGLVDCVVKTIKAEGPLALYNGFESTMWRHSLWNAGYFGCIYQVREYLPKSDNQTTQLLNTLISGAIGGTVGTILNTPMDVVKSRIQNSPKVAGSVPEYNWAWPAIGKVMKSEGPGALYKGFLPKVLRLGPGGGILLVVYTGVMDFFAKINDEMSK</sequence>
<keyword evidence="4 10" id="KW-0812">Transmembrane</keyword>
<keyword evidence="6" id="KW-0999">Mitochondrion inner membrane</keyword>
<evidence type="ECO:0000256" key="4">
    <source>
        <dbReference type="ARBA" id="ARBA00022692"/>
    </source>
</evidence>
<keyword evidence="9 10" id="KW-0472">Membrane</keyword>
<keyword evidence="8" id="KW-0496">Mitochondrion</keyword>
<dbReference type="PANTHER" id="PTHR46356:SF1">
    <property type="entry name" value="MITOCHONDRIAL 2-OXODICARBOXYLATE CARRIER"/>
    <property type="match status" value="1"/>
</dbReference>
<dbReference type="PROSITE" id="PS50920">
    <property type="entry name" value="SOLCAR"/>
    <property type="match status" value="3"/>
</dbReference>
<keyword evidence="5" id="KW-0677">Repeat</keyword>
<proteinExistence type="inferred from homology"/>
<reference evidence="12" key="1">
    <citation type="submission" date="2020-10" db="EMBL/GenBank/DDBJ databases">
        <authorList>
            <person name="Muller C M."/>
        </authorList>
    </citation>
    <scope>NUCLEOTIDE SEQUENCE</scope>
    <source>
        <strain evidence="12">THUN-12</strain>
    </source>
</reference>
<name>A0A9W4GIJ7_BLUGR</name>
<comment type="similarity">
    <text evidence="2 11">Belongs to the mitochondrial carrier (TC 2.A.29) family.</text>
</comment>
<evidence type="ECO:0000256" key="9">
    <source>
        <dbReference type="ARBA" id="ARBA00023136"/>
    </source>
</evidence>
<organism evidence="12 13">
    <name type="scientific">Blumeria graminis f. sp. triticale</name>
    <dbReference type="NCBI Taxonomy" id="1689686"/>
    <lineage>
        <taxon>Eukaryota</taxon>
        <taxon>Fungi</taxon>
        <taxon>Dikarya</taxon>
        <taxon>Ascomycota</taxon>
        <taxon>Pezizomycotina</taxon>
        <taxon>Leotiomycetes</taxon>
        <taxon>Erysiphales</taxon>
        <taxon>Erysiphaceae</taxon>
        <taxon>Blumeria</taxon>
    </lineage>
</organism>
<dbReference type="AlphaFoldDB" id="A0A9W4GIJ7"/>
<feature type="repeat" description="Solcar" evidence="10">
    <location>
        <begin position="7"/>
        <end position="97"/>
    </location>
</feature>
<evidence type="ECO:0000256" key="10">
    <source>
        <dbReference type="PROSITE-ProRule" id="PRU00282"/>
    </source>
</evidence>
<dbReference type="FunFam" id="1.50.40.10:FF:000034">
    <property type="entry name" value="Mitochondrial 2-oxodicarboxylate carrier"/>
    <property type="match status" value="1"/>
</dbReference>
<accession>A0A9W4GIJ7</accession>
<dbReference type="EMBL" id="CAJHIT010000010">
    <property type="protein sequence ID" value="CAD6506316.1"/>
    <property type="molecule type" value="Genomic_DNA"/>
</dbReference>
<dbReference type="Pfam" id="PF00153">
    <property type="entry name" value="Mito_carr"/>
    <property type="match status" value="3"/>
</dbReference>
<keyword evidence="3 11" id="KW-0813">Transport</keyword>
<evidence type="ECO:0000256" key="7">
    <source>
        <dbReference type="ARBA" id="ARBA00022989"/>
    </source>
</evidence>
<evidence type="ECO:0000256" key="11">
    <source>
        <dbReference type="RuleBase" id="RU000488"/>
    </source>
</evidence>
<dbReference type="GO" id="GO:0005743">
    <property type="term" value="C:mitochondrial inner membrane"/>
    <property type="evidence" value="ECO:0007669"/>
    <property type="project" value="UniProtKB-SubCell"/>
</dbReference>
<evidence type="ECO:0000256" key="1">
    <source>
        <dbReference type="ARBA" id="ARBA00004448"/>
    </source>
</evidence>
<protein>
    <submittedName>
        <fullName evidence="12">BgTH12-07242</fullName>
    </submittedName>
</protein>
<feature type="repeat" description="Solcar" evidence="10">
    <location>
        <begin position="202"/>
        <end position="292"/>
    </location>
</feature>
<evidence type="ECO:0000256" key="2">
    <source>
        <dbReference type="ARBA" id="ARBA00006375"/>
    </source>
</evidence>
<evidence type="ECO:0000256" key="6">
    <source>
        <dbReference type="ARBA" id="ARBA00022792"/>
    </source>
</evidence>
<comment type="subcellular location">
    <subcellularLocation>
        <location evidence="1">Mitochondrion inner membrane</location>
        <topology evidence="1">Multi-pass membrane protein</topology>
    </subcellularLocation>
</comment>
<dbReference type="Proteomes" id="UP000683417">
    <property type="component" value="Unassembled WGS sequence"/>
</dbReference>
<dbReference type="GO" id="GO:0005310">
    <property type="term" value="F:dicarboxylic acid transmembrane transporter activity"/>
    <property type="evidence" value="ECO:0007669"/>
    <property type="project" value="UniProtKB-ARBA"/>
</dbReference>